<dbReference type="EMBL" id="JBBPBN010000069">
    <property type="protein sequence ID" value="KAK8985679.1"/>
    <property type="molecule type" value="Genomic_DNA"/>
</dbReference>
<keyword evidence="2" id="KW-1185">Reference proteome</keyword>
<gene>
    <name evidence="1" type="ORF">V6N11_068924</name>
</gene>
<name>A0ABR2PB79_9ROSI</name>
<proteinExistence type="predicted"/>
<organism evidence="1 2">
    <name type="scientific">Hibiscus sabdariffa</name>
    <name type="common">roselle</name>
    <dbReference type="NCBI Taxonomy" id="183260"/>
    <lineage>
        <taxon>Eukaryota</taxon>
        <taxon>Viridiplantae</taxon>
        <taxon>Streptophyta</taxon>
        <taxon>Embryophyta</taxon>
        <taxon>Tracheophyta</taxon>
        <taxon>Spermatophyta</taxon>
        <taxon>Magnoliopsida</taxon>
        <taxon>eudicotyledons</taxon>
        <taxon>Gunneridae</taxon>
        <taxon>Pentapetalae</taxon>
        <taxon>rosids</taxon>
        <taxon>malvids</taxon>
        <taxon>Malvales</taxon>
        <taxon>Malvaceae</taxon>
        <taxon>Malvoideae</taxon>
        <taxon>Hibiscus</taxon>
    </lineage>
</organism>
<protein>
    <submittedName>
        <fullName evidence="1">Uncharacterized protein</fullName>
    </submittedName>
</protein>
<evidence type="ECO:0000313" key="2">
    <source>
        <dbReference type="Proteomes" id="UP001396334"/>
    </source>
</evidence>
<dbReference type="Proteomes" id="UP001396334">
    <property type="component" value="Unassembled WGS sequence"/>
</dbReference>
<sequence>MTPYRVSSEEQMQSSVHIERTIEFQHGHDLKRWRRRQRGGGGSVETAWIRGSRTTERGHGCLFRRANWQSSTDLRNQRTVF</sequence>
<accession>A0ABR2PB79</accession>
<comment type="caution">
    <text evidence="1">The sequence shown here is derived from an EMBL/GenBank/DDBJ whole genome shotgun (WGS) entry which is preliminary data.</text>
</comment>
<evidence type="ECO:0000313" key="1">
    <source>
        <dbReference type="EMBL" id="KAK8985679.1"/>
    </source>
</evidence>
<reference evidence="1 2" key="1">
    <citation type="journal article" date="2024" name="G3 (Bethesda)">
        <title>Genome assembly of Hibiscus sabdariffa L. provides insights into metabolisms of medicinal natural products.</title>
        <authorList>
            <person name="Kim T."/>
        </authorList>
    </citation>
    <scope>NUCLEOTIDE SEQUENCE [LARGE SCALE GENOMIC DNA]</scope>
    <source>
        <strain evidence="1">TK-2024</strain>
        <tissue evidence="1">Old leaves</tissue>
    </source>
</reference>